<evidence type="ECO:0000313" key="2">
    <source>
        <dbReference type="Proteomes" id="UP000027586"/>
    </source>
</evidence>
<comment type="caution">
    <text evidence="1">The sequence shown here is derived from an EMBL/GenBank/DDBJ whole genome shotgun (WGS) entry which is preliminary data.</text>
</comment>
<organism evidence="1 2">
    <name type="scientific">Lichtheimia corymbifera JMRC:FSU:9682</name>
    <dbReference type="NCBI Taxonomy" id="1263082"/>
    <lineage>
        <taxon>Eukaryota</taxon>
        <taxon>Fungi</taxon>
        <taxon>Fungi incertae sedis</taxon>
        <taxon>Mucoromycota</taxon>
        <taxon>Mucoromycotina</taxon>
        <taxon>Mucoromycetes</taxon>
        <taxon>Mucorales</taxon>
        <taxon>Lichtheimiaceae</taxon>
        <taxon>Lichtheimia</taxon>
    </lineage>
</organism>
<dbReference type="OrthoDB" id="2245317at2759"/>
<reference evidence="1" key="1">
    <citation type="submission" date="2013-08" db="EMBL/GenBank/DDBJ databases">
        <title>Gene expansion shapes genome architecture in the human pathogen Lichtheimia corymbifera: an evolutionary genomics analysis in the ancient terrestrial Mucorales (Mucoromycotina).</title>
        <authorList>
            <person name="Schwartze V.U."/>
            <person name="Winter S."/>
            <person name="Shelest E."/>
            <person name="Marcet-Houben M."/>
            <person name="Horn F."/>
            <person name="Wehner S."/>
            <person name="Hoffmann K."/>
            <person name="Riege K."/>
            <person name="Sammeth M."/>
            <person name="Nowrousian M."/>
            <person name="Valiante V."/>
            <person name="Linde J."/>
            <person name="Jacobsen I.D."/>
            <person name="Marz M."/>
            <person name="Brakhage A.A."/>
            <person name="Gabaldon T."/>
            <person name="Bocker S."/>
            <person name="Voigt K."/>
        </authorList>
    </citation>
    <scope>NUCLEOTIDE SEQUENCE [LARGE SCALE GENOMIC DNA]</scope>
    <source>
        <strain evidence="1">FSU 9682</strain>
    </source>
</reference>
<dbReference type="STRING" id="1263082.A0A068S6T9"/>
<name>A0A068S6T9_9FUNG</name>
<dbReference type="Proteomes" id="UP000027586">
    <property type="component" value="Unassembled WGS sequence"/>
</dbReference>
<accession>A0A068S6T9</accession>
<evidence type="ECO:0000313" key="1">
    <source>
        <dbReference type="EMBL" id="CDH57710.1"/>
    </source>
</evidence>
<dbReference type="SUPFAM" id="SSF48452">
    <property type="entry name" value="TPR-like"/>
    <property type="match status" value="1"/>
</dbReference>
<dbReference type="VEuPathDB" id="FungiDB:LCOR_08619.1"/>
<evidence type="ECO:0008006" key="3">
    <source>
        <dbReference type="Google" id="ProtNLM"/>
    </source>
</evidence>
<sequence length="658" mass="75273">MTEPILEDVCQQPRLIATTEKYAQLVYDSTTELHQPVQSILSALDRRAIGLTKCLNFESALRDAKLMQQLSPSSALGYLRAAEVYSQQGKQRQALDICNDGINKVDSKDTHYASLVQLKMDATQRGNTRMDFVSQLPIDIVITTLIPMIMEDNLVKTSKPCAYLQVSNVWSDRIIQCFNGLRFEVDELDDMSQAIQFSQHTKSLHIQQGSEGNWHCDLIRDNSFSSLEELRIYCFAIYDIGNLVSALKSVSSTLTHLEVDTSCAPGCSTDELVLACPNLVSFRIHEAPDVDFGDPATTTAWPNLTTLCIFGAHEEITCQEIITMWERFPSLKELSLYPCQDFSSAFIVSRFLPRMKWLDIETLGEFIRLTFSDEGPQNEELGITRITVGSLDEELEDGAFRDICSIITHHHKTLEQIQWTLRTDHDSDILGGVQYPRLKKLYICCTGWQIPRNAPMLEEFVLNSTIINQHPEVLDTIPPHLKKLELRLFSLLRPADKSSILRYLHRISQGLRLEELAIIFNSLDTIDNMLDAVYLHHHLECLKIRFTKEWDSNRMNTFLHDLVEACPRLVSLELIATMAPTPSSVDTLKRLKHLKEFAFSARNIQDEDCFWHAIRTFDQLKCITLHPTDLNNNAHILRLRHQRPDIKIISDMYLIPVR</sequence>
<dbReference type="InterPro" id="IPR032675">
    <property type="entry name" value="LRR_dom_sf"/>
</dbReference>
<dbReference type="InterPro" id="IPR011990">
    <property type="entry name" value="TPR-like_helical_dom_sf"/>
</dbReference>
<dbReference type="Gene3D" id="3.80.10.10">
    <property type="entry name" value="Ribonuclease Inhibitor"/>
    <property type="match status" value="2"/>
</dbReference>
<dbReference type="SUPFAM" id="SSF52047">
    <property type="entry name" value="RNI-like"/>
    <property type="match status" value="2"/>
</dbReference>
<dbReference type="EMBL" id="CBTN010000048">
    <property type="protein sequence ID" value="CDH57710.1"/>
    <property type="molecule type" value="Genomic_DNA"/>
</dbReference>
<keyword evidence="2" id="KW-1185">Reference proteome</keyword>
<protein>
    <recommendedName>
        <fullName evidence="3">F-box domain-containing protein</fullName>
    </recommendedName>
</protein>
<dbReference type="PANTHER" id="PTHR38926:SF5">
    <property type="entry name" value="F-BOX AND LEUCINE-RICH REPEAT PROTEIN 6"/>
    <property type="match status" value="1"/>
</dbReference>
<dbReference type="PANTHER" id="PTHR38926">
    <property type="entry name" value="F-BOX DOMAIN CONTAINING PROTEIN, EXPRESSED"/>
    <property type="match status" value="1"/>
</dbReference>
<dbReference type="AlphaFoldDB" id="A0A068S6T9"/>
<gene>
    <name evidence="1" type="ORF">LCOR_08619.1</name>
</gene>
<proteinExistence type="predicted"/>